<dbReference type="SUPFAM" id="SSF52540">
    <property type="entry name" value="P-loop containing nucleoside triphosphate hydrolases"/>
    <property type="match status" value="1"/>
</dbReference>
<evidence type="ECO:0000259" key="8">
    <source>
        <dbReference type="SMART" id="SM00968"/>
    </source>
</evidence>
<gene>
    <name evidence="9" type="ORF">SORDD17_00497</name>
</gene>
<dbReference type="Pfam" id="PF02463">
    <property type="entry name" value="SMC_N"/>
    <property type="match status" value="1"/>
</dbReference>
<keyword evidence="4" id="KW-0067">ATP-binding</keyword>
<dbReference type="PATRIC" id="fig|1303.87.peg.604"/>
<dbReference type="Pfam" id="PF06470">
    <property type="entry name" value="SMC_hinge"/>
    <property type="match status" value="1"/>
</dbReference>
<dbReference type="GO" id="GO:0005694">
    <property type="term" value="C:chromosome"/>
    <property type="evidence" value="ECO:0007669"/>
    <property type="project" value="InterPro"/>
</dbReference>
<dbReference type="Gene3D" id="3.40.50.300">
    <property type="entry name" value="P-loop containing nucleotide triphosphate hydrolases"/>
    <property type="match status" value="1"/>
</dbReference>
<comment type="subcellular location">
    <subcellularLocation>
        <location evidence="1">Cytoplasm</location>
    </subcellularLocation>
</comment>
<accession>A0A139RNE2</accession>
<evidence type="ECO:0000313" key="10">
    <source>
        <dbReference type="Proteomes" id="UP000072989"/>
    </source>
</evidence>
<organism evidence="9 10">
    <name type="scientific">Streptococcus oralis</name>
    <dbReference type="NCBI Taxonomy" id="1303"/>
    <lineage>
        <taxon>Bacteria</taxon>
        <taxon>Bacillati</taxon>
        <taxon>Bacillota</taxon>
        <taxon>Bacilli</taxon>
        <taxon>Lactobacillales</taxon>
        <taxon>Streptococcaceae</taxon>
        <taxon>Streptococcus</taxon>
    </lineage>
</organism>
<comment type="caution">
    <text evidence="9">The sequence shown here is derived from an EMBL/GenBank/DDBJ whole genome shotgun (WGS) entry which is preliminary data.</text>
</comment>
<proteinExistence type="predicted"/>
<evidence type="ECO:0000313" key="9">
    <source>
        <dbReference type="EMBL" id="KXU16292.1"/>
    </source>
</evidence>
<dbReference type="PANTHER" id="PTHR43977">
    <property type="entry name" value="STRUCTURAL MAINTENANCE OF CHROMOSOMES PROTEIN 3"/>
    <property type="match status" value="1"/>
</dbReference>
<dbReference type="InterPro" id="IPR036277">
    <property type="entry name" value="SMC_hinge_sf"/>
</dbReference>
<keyword evidence="5 7" id="KW-0175">Coiled coil</keyword>
<evidence type="ECO:0000256" key="2">
    <source>
        <dbReference type="ARBA" id="ARBA00022490"/>
    </source>
</evidence>
<evidence type="ECO:0000256" key="1">
    <source>
        <dbReference type="ARBA" id="ARBA00004496"/>
    </source>
</evidence>
<protein>
    <submittedName>
        <fullName evidence="9">Chromosome partition protein smc</fullName>
    </submittedName>
</protein>
<evidence type="ECO:0000256" key="3">
    <source>
        <dbReference type="ARBA" id="ARBA00022741"/>
    </source>
</evidence>
<dbReference type="Proteomes" id="UP000072989">
    <property type="component" value="Unassembled WGS sequence"/>
</dbReference>
<dbReference type="InterPro" id="IPR011890">
    <property type="entry name" value="SMC_prok"/>
</dbReference>
<evidence type="ECO:0000256" key="6">
    <source>
        <dbReference type="ARBA" id="ARBA00023125"/>
    </source>
</evidence>
<dbReference type="GO" id="GO:0007062">
    <property type="term" value="P:sister chromatid cohesion"/>
    <property type="evidence" value="ECO:0007669"/>
    <property type="project" value="InterPro"/>
</dbReference>
<keyword evidence="2" id="KW-0963">Cytoplasm</keyword>
<dbReference type="CDD" id="cd03278">
    <property type="entry name" value="ABC_SMC_barmotin"/>
    <property type="match status" value="1"/>
</dbReference>
<dbReference type="AlphaFoldDB" id="A0A139RNE2"/>
<dbReference type="InterPro" id="IPR027417">
    <property type="entry name" value="P-loop_NTPase"/>
</dbReference>
<dbReference type="EMBL" id="LQZE01000105">
    <property type="protein sequence ID" value="KXU16292.1"/>
    <property type="molecule type" value="Genomic_DNA"/>
</dbReference>
<dbReference type="NCBIfam" id="TIGR02168">
    <property type="entry name" value="SMC_prok_B"/>
    <property type="match status" value="1"/>
</dbReference>
<dbReference type="Gene3D" id="1.20.1060.20">
    <property type="match status" value="1"/>
</dbReference>
<evidence type="ECO:0000256" key="5">
    <source>
        <dbReference type="ARBA" id="ARBA00023054"/>
    </source>
</evidence>
<feature type="coiled-coil region" evidence="7">
    <location>
        <begin position="150"/>
        <end position="446"/>
    </location>
</feature>
<dbReference type="FunFam" id="3.40.50.300:FF:000901">
    <property type="entry name" value="Chromosome partition protein Smc"/>
    <property type="match status" value="1"/>
</dbReference>
<evidence type="ECO:0000256" key="4">
    <source>
        <dbReference type="ARBA" id="ARBA00022840"/>
    </source>
</evidence>
<dbReference type="SMART" id="SM00968">
    <property type="entry name" value="SMC_hinge"/>
    <property type="match status" value="1"/>
</dbReference>
<keyword evidence="6" id="KW-0238">DNA-binding</keyword>
<dbReference type="InterPro" id="IPR010935">
    <property type="entry name" value="SMC_hinge"/>
</dbReference>
<dbReference type="SUPFAM" id="SSF75553">
    <property type="entry name" value="Smc hinge domain"/>
    <property type="match status" value="1"/>
</dbReference>
<dbReference type="GO" id="GO:0003677">
    <property type="term" value="F:DNA binding"/>
    <property type="evidence" value="ECO:0007669"/>
    <property type="project" value="UniProtKB-KW"/>
</dbReference>
<dbReference type="GO" id="GO:0005524">
    <property type="term" value="F:ATP binding"/>
    <property type="evidence" value="ECO:0007669"/>
    <property type="project" value="UniProtKB-KW"/>
</dbReference>
<dbReference type="InterPro" id="IPR003395">
    <property type="entry name" value="RecF/RecN/SMC_N"/>
</dbReference>
<sequence>MTFDVHYQTALEIALGASSQHIIVEDENAATKAIDFLKRNRAGRATFLPLTTIKARTISSQNQDAIAASPGFLGMADELVTFDTRLEAIFKNLLATTAIFDTVEHARTAARQVRYQVRMVTLDGTELRTGGSYAGGANRQNNSIFIKPELEQLQKEIAEEEASLRTDEASLKTLQDEMAVLAERLEAIKSQGEQARIQEQGLYLAYQQTNQQVEELETLWKLQEEELNRLTEGDWQADKEKCQERLATIAREKQNLEAEIEEIKSNKNAIQERYQNLQEQISQARLLKSELQGQKRYEVTDIERLGKELDNLDIEQEEIQRLLQEKVDNLEKVDTDLLSQQVEEAKTQKANLQQGLIRKQFELDDIEGQLDDIASHLDQARQQNEELIRKQTRAEAKKEKVSERLRYLQAQLTDQYQISYTEALEKAHELENLNLAEQEVKDLEKAIRSLGPVNLDAIDQYEEVHNRLDFLNSQRDDILSAKNLLLETIAEMNDEVKERFKSTFEAIRESFKVTFRQMFGGGQADLILTEGDLLTAGVEISVQPPGKKIQSLNLMSGGEKALSALALLFSIIRVKTIPFVILDEVEAALDEANVKRFGDYLNRFDKDSQFIVVTHRKGTMAAADSIYGVTMQESGVSKIVSVKLKDLEEIVAH</sequence>
<dbReference type="GO" id="GO:0005737">
    <property type="term" value="C:cytoplasm"/>
    <property type="evidence" value="ECO:0007669"/>
    <property type="project" value="UniProtKB-SubCell"/>
</dbReference>
<evidence type="ECO:0000256" key="7">
    <source>
        <dbReference type="SAM" id="Coils"/>
    </source>
</evidence>
<name>A0A139RNE2_STROR</name>
<dbReference type="GO" id="GO:0030261">
    <property type="term" value="P:chromosome condensation"/>
    <property type="evidence" value="ECO:0007669"/>
    <property type="project" value="InterPro"/>
</dbReference>
<keyword evidence="3" id="KW-0547">Nucleotide-binding</keyword>
<feature type="domain" description="SMC hinge" evidence="8">
    <location>
        <begin position="1"/>
        <end position="110"/>
    </location>
</feature>
<reference evidence="9 10" key="1">
    <citation type="submission" date="2016-01" db="EMBL/GenBank/DDBJ databases">
        <title>Highly variable Streptococcus oralis are common among viridans streptococci isolated from primates.</title>
        <authorList>
            <person name="Denapaite D."/>
            <person name="Rieger M."/>
            <person name="Koendgen S."/>
            <person name="Brueckner R."/>
            <person name="Ochigava I."/>
            <person name="Kappeler P."/>
            <person name="Maetz-Rensing K."/>
            <person name="Leendertz F."/>
            <person name="Hakenbeck R."/>
        </authorList>
    </citation>
    <scope>NUCLEOTIDE SEQUENCE [LARGE SCALE GENOMIC DNA]</scope>
    <source>
        <strain evidence="9 10">DD17</strain>
    </source>
</reference>